<dbReference type="PANTHER" id="PTHR43793">
    <property type="entry name" value="FAD SYNTHASE"/>
    <property type="match status" value="1"/>
</dbReference>
<evidence type="ECO:0000313" key="5">
    <source>
        <dbReference type="Proteomes" id="UP000178427"/>
    </source>
</evidence>
<dbReference type="Pfam" id="PF01467">
    <property type="entry name" value="CTP_transf_like"/>
    <property type="match status" value="1"/>
</dbReference>
<accession>A0A1F6EJZ7</accession>
<dbReference type="InterPro" id="IPR004821">
    <property type="entry name" value="Cyt_trans-like"/>
</dbReference>
<dbReference type="SUPFAM" id="SSF52374">
    <property type="entry name" value="Nucleotidylyl transferase"/>
    <property type="match status" value="1"/>
</dbReference>
<dbReference type="STRING" id="1798513.A3A40_03050"/>
<dbReference type="InterPro" id="IPR014729">
    <property type="entry name" value="Rossmann-like_a/b/a_fold"/>
</dbReference>
<reference evidence="4 5" key="1">
    <citation type="journal article" date="2016" name="Nat. Commun.">
        <title>Thousands of microbial genomes shed light on interconnected biogeochemical processes in an aquifer system.</title>
        <authorList>
            <person name="Anantharaman K."/>
            <person name="Brown C.T."/>
            <person name="Hug L.A."/>
            <person name="Sharon I."/>
            <person name="Castelle C.J."/>
            <person name="Probst A.J."/>
            <person name="Thomas B.C."/>
            <person name="Singh A."/>
            <person name="Wilkins M.J."/>
            <person name="Karaoz U."/>
            <person name="Brodie E.L."/>
            <person name="Williams K.H."/>
            <person name="Hubbard S.S."/>
            <person name="Banfield J.F."/>
        </authorList>
    </citation>
    <scope>NUCLEOTIDE SEQUENCE [LARGE SCALE GENOMIC DNA]</scope>
</reference>
<evidence type="ECO:0000256" key="2">
    <source>
        <dbReference type="ARBA" id="ARBA00022695"/>
    </source>
</evidence>
<dbReference type="GO" id="GO:0016779">
    <property type="term" value="F:nucleotidyltransferase activity"/>
    <property type="evidence" value="ECO:0007669"/>
    <property type="project" value="UniProtKB-KW"/>
</dbReference>
<dbReference type="NCBIfam" id="TIGR00125">
    <property type="entry name" value="cyt_tran_rel"/>
    <property type="match status" value="1"/>
</dbReference>
<dbReference type="InterPro" id="IPR050385">
    <property type="entry name" value="Archaeal_FAD_synthase"/>
</dbReference>
<sequence>MRKVLVCGVFDLLHLGHLWFFKQAKRYGGHLTVLVARDSTVRKAKKRLPFFKERERMQLLSSLRIVDDVVLGDGKSMYRGVLNVKPDVLVLGYDQLLIAGRLLGVSHAASAREIEKRFAEKGLRLRVVRLRKGWMPERFKSTKVKAYLKVK</sequence>
<proteinExistence type="predicted"/>
<comment type="caution">
    <text evidence="4">The sequence shown here is derived from an EMBL/GenBank/DDBJ whole genome shotgun (WGS) entry which is preliminary data.</text>
</comment>
<name>A0A1F6EJZ7_9BACT</name>
<organism evidence="4 5">
    <name type="scientific">Candidatus Kaiserbacteria bacterium RIFCSPLOWO2_01_FULL_54_20</name>
    <dbReference type="NCBI Taxonomy" id="1798513"/>
    <lineage>
        <taxon>Bacteria</taxon>
        <taxon>Candidatus Kaiseribacteriota</taxon>
    </lineage>
</organism>
<gene>
    <name evidence="4" type="ORF">A3A40_03050</name>
</gene>
<protein>
    <recommendedName>
        <fullName evidence="3">Cytidyltransferase-like domain-containing protein</fullName>
    </recommendedName>
</protein>
<feature type="domain" description="Cytidyltransferase-like" evidence="3">
    <location>
        <begin position="5"/>
        <end position="97"/>
    </location>
</feature>
<dbReference type="PANTHER" id="PTHR43793:SF1">
    <property type="entry name" value="FAD SYNTHASE"/>
    <property type="match status" value="1"/>
</dbReference>
<evidence type="ECO:0000259" key="3">
    <source>
        <dbReference type="Pfam" id="PF01467"/>
    </source>
</evidence>
<dbReference type="Gene3D" id="3.40.50.620">
    <property type="entry name" value="HUPs"/>
    <property type="match status" value="1"/>
</dbReference>
<dbReference type="EMBL" id="MFMA01000018">
    <property type="protein sequence ID" value="OGG73970.1"/>
    <property type="molecule type" value="Genomic_DNA"/>
</dbReference>
<evidence type="ECO:0000256" key="1">
    <source>
        <dbReference type="ARBA" id="ARBA00022679"/>
    </source>
</evidence>
<keyword evidence="2" id="KW-0548">Nucleotidyltransferase</keyword>
<dbReference type="Proteomes" id="UP000178427">
    <property type="component" value="Unassembled WGS sequence"/>
</dbReference>
<keyword evidence="1" id="KW-0808">Transferase</keyword>
<evidence type="ECO:0000313" key="4">
    <source>
        <dbReference type="EMBL" id="OGG73970.1"/>
    </source>
</evidence>
<dbReference type="AlphaFoldDB" id="A0A1F6EJZ7"/>